<reference evidence="2" key="2">
    <citation type="journal article" date="2018" name="Environ. Microbiol.">
        <title>Bloom of a denitrifying methanotroph, 'Candidatus Methylomirabilis limnetica', in a deep stratified lake.</title>
        <authorList>
            <person name="Graf J.S."/>
            <person name="Mayr M.J."/>
            <person name="Marchant H.K."/>
            <person name="Tienken D."/>
            <person name="Hach P.F."/>
            <person name="Brand A."/>
            <person name="Schubert C.J."/>
            <person name="Kuypers M.M."/>
            <person name="Milucka J."/>
        </authorList>
    </citation>
    <scope>NUCLEOTIDE SEQUENCE [LARGE SCALE GENOMIC DNA]</scope>
    <source>
        <strain evidence="2">Zug</strain>
    </source>
</reference>
<name>A0A2T4TZW0_9BACT</name>
<gene>
    <name evidence="1" type="ORF">CLG94_03010</name>
</gene>
<evidence type="ECO:0000313" key="1">
    <source>
        <dbReference type="EMBL" id="PTL36667.1"/>
    </source>
</evidence>
<accession>A0A2T4TZW0</accession>
<evidence type="ECO:0000313" key="2">
    <source>
        <dbReference type="Proteomes" id="UP000241436"/>
    </source>
</evidence>
<protein>
    <submittedName>
        <fullName evidence="1">Uncharacterized protein</fullName>
    </submittedName>
</protein>
<dbReference type="EMBL" id="NVQC01000013">
    <property type="protein sequence ID" value="PTL36667.1"/>
    <property type="molecule type" value="Genomic_DNA"/>
</dbReference>
<dbReference type="AlphaFoldDB" id="A0A2T4TZW0"/>
<sequence length="215" mass="24072">MQAADWLGFVETTEVGRFQELPYSQQIALLDARAKSKGKTLIIRDWVTVNYLPGAGGSTMGPSYILEQSVYLARAGYSLQPLVLTRKAKSVYWSIRRNFMHMVNLTVEEFALSYLAYANAVSSFHRISLESLQSAPRETLIQLLQVIGVSIDYVDMQLKTFADFRQCTGNNTLTVPSATSYERHIVQVSQDSVGSIDTLNAEVLIEADRLMGYEL</sequence>
<comment type="caution">
    <text evidence="1">The sequence shown here is derived from an EMBL/GenBank/DDBJ whole genome shotgun (WGS) entry which is preliminary data.</text>
</comment>
<proteinExistence type="predicted"/>
<reference evidence="1 2" key="1">
    <citation type="submission" date="2017-09" db="EMBL/GenBank/DDBJ databases">
        <title>Bloom of a denitrifying methanotroph, Candidatus Methylomirabilis limnetica, in a deep stratified lake.</title>
        <authorList>
            <person name="Graf J.S."/>
            <person name="Marchant H.K."/>
            <person name="Tienken D."/>
            <person name="Hach P.F."/>
            <person name="Brand A."/>
            <person name="Schubert C.J."/>
            <person name="Kuypers M.M."/>
            <person name="Milucka J."/>
        </authorList>
    </citation>
    <scope>NUCLEOTIDE SEQUENCE [LARGE SCALE GENOMIC DNA]</scope>
    <source>
        <strain evidence="1 2">Zug</strain>
    </source>
</reference>
<keyword evidence="2" id="KW-1185">Reference proteome</keyword>
<organism evidence="1 2">
    <name type="scientific">Candidatus Methylomirabilis limnetica</name>
    <dbReference type="NCBI Taxonomy" id="2033718"/>
    <lineage>
        <taxon>Bacteria</taxon>
        <taxon>Candidatus Methylomirabilota</taxon>
        <taxon>Candidatus Methylomirabilia</taxon>
        <taxon>Candidatus Methylomirabilales</taxon>
        <taxon>Candidatus Methylomirabilaceae</taxon>
        <taxon>Candidatus Methylomirabilis</taxon>
    </lineage>
</organism>
<dbReference type="Proteomes" id="UP000241436">
    <property type="component" value="Unassembled WGS sequence"/>
</dbReference>